<keyword evidence="3" id="KW-0732">Signal</keyword>
<dbReference type="OrthoDB" id="3917128at2759"/>
<keyword evidence="2" id="KW-0472">Membrane</keyword>
<feature type="region of interest" description="Disordered" evidence="1">
    <location>
        <begin position="353"/>
        <end position="378"/>
    </location>
</feature>
<keyword evidence="2" id="KW-1133">Transmembrane helix</keyword>
<keyword evidence="2" id="KW-0812">Transmembrane</keyword>
<feature type="transmembrane region" description="Helical" evidence="2">
    <location>
        <begin position="268"/>
        <end position="292"/>
    </location>
</feature>
<dbReference type="AlphaFoldDB" id="A0A1L7XGB7"/>
<feature type="compositionally biased region" description="Low complexity" evidence="1">
    <location>
        <begin position="368"/>
        <end position="378"/>
    </location>
</feature>
<evidence type="ECO:0000256" key="3">
    <source>
        <dbReference type="SAM" id="SignalP"/>
    </source>
</evidence>
<proteinExistence type="predicted"/>
<name>A0A1L7XGB7_9HELO</name>
<gene>
    <name evidence="4" type="ORF">PAC_13961</name>
</gene>
<sequence length="378" mass="44217">MVTVTRFLLFTTTLLSPASAYRRHGKPTTQGIKWLEPERSVLVRLETPDLPLWNPQTRVGEDVPTALILNFTFTRDNRVLLLNDQPILPIKNGNVPPSLSAPQTLSGFEQRTPDFYDLSWFELDYYRGVPLSEDPNSRYNIWSPTLNIDILGAGIEGYNTLLQNDTQRYVRVAVDEIPPYQKYPYEKTISKRRYKIKDVTLEDRFPYQQFAAPDALKECRIWSWLCDDIPDFPYYHYVYRQSFDEYGKIGSLRHELHQRWGTLCERLGMWRVVLLLVVVGNMVLTPVFYGVYKCLRRLRSLHTRREVRYELLTAEETEDLLREYNQDREDEFTMDRLMTGLFTRDRPTVRTEVANDALKGKPLPPLPTESTESSSRGS</sequence>
<accession>A0A1L7XGB7</accession>
<protein>
    <submittedName>
        <fullName evidence="4">Uncharacterized protein</fullName>
    </submittedName>
</protein>
<reference evidence="4 5" key="1">
    <citation type="submission" date="2016-03" db="EMBL/GenBank/DDBJ databases">
        <authorList>
            <person name="Ploux O."/>
        </authorList>
    </citation>
    <scope>NUCLEOTIDE SEQUENCE [LARGE SCALE GENOMIC DNA]</scope>
    <source>
        <strain evidence="4 5">UAMH 11012</strain>
    </source>
</reference>
<evidence type="ECO:0000313" key="4">
    <source>
        <dbReference type="EMBL" id="CZR64064.1"/>
    </source>
</evidence>
<feature type="signal peptide" evidence="3">
    <location>
        <begin position="1"/>
        <end position="20"/>
    </location>
</feature>
<dbReference type="Proteomes" id="UP000184330">
    <property type="component" value="Unassembled WGS sequence"/>
</dbReference>
<feature type="chain" id="PRO_5012114839" evidence="3">
    <location>
        <begin position="21"/>
        <end position="378"/>
    </location>
</feature>
<organism evidence="4 5">
    <name type="scientific">Phialocephala subalpina</name>
    <dbReference type="NCBI Taxonomy" id="576137"/>
    <lineage>
        <taxon>Eukaryota</taxon>
        <taxon>Fungi</taxon>
        <taxon>Dikarya</taxon>
        <taxon>Ascomycota</taxon>
        <taxon>Pezizomycotina</taxon>
        <taxon>Leotiomycetes</taxon>
        <taxon>Helotiales</taxon>
        <taxon>Mollisiaceae</taxon>
        <taxon>Phialocephala</taxon>
        <taxon>Phialocephala fortinii species complex</taxon>
    </lineage>
</organism>
<evidence type="ECO:0000256" key="1">
    <source>
        <dbReference type="SAM" id="MobiDB-lite"/>
    </source>
</evidence>
<evidence type="ECO:0000313" key="5">
    <source>
        <dbReference type="Proteomes" id="UP000184330"/>
    </source>
</evidence>
<keyword evidence="5" id="KW-1185">Reference proteome</keyword>
<dbReference type="EMBL" id="FJOG01000025">
    <property type="protein sequence ID" value="CZR64064.1"/>
    <property type="molecule type" value="Genomic_DNA"/>
</dbReference>
<evidence type="ECO:0000256" key="2">
    <source>
        <dbReference type="SAM" id="Phobius"/>
    </source>
</evidence>